<dbReference type="FunFam" id="2.30.180.10:FF:000032">
    <property type="entry name" value="Fasciclin domain-containing protein, putative"/>
    <property type="match status" value="1"/>
</dbReference>
<evidence type="ECO:0000259" key="4">
    <source>
        <dbReference type="PROSITE" id="PS50213"/>
    </source>
</evidence>
<dbReference type="InParanoid" id="A0A084QM87"/>
<dbReference type="InterPro" id="IPR036378">
    <property type="entry name" value="FAS1_dom_sf"/>
</dbReference>
<dbReference type="InterPro" id="IPR000782">
    <property type="entry name" value="FAS1_domain"/>
</dbReference>
<keyword evidence="6" id="KW-1185">Reference proteome</keyword>
<organism evidence="5 6">
    <name type="scientific">Stachybotrys chlorohalonatus (strain IBT 40285)</name>
    <dbReference type="NCBI Taxonomy" id="1283841"/>
    <lineage>
        <taxon>Eukaryota</taxon>
        <taxon>Fungi</taxon>
        <taxon>Dikarya</taxon>
        <taxon>Ascomycota</taxon>
        <taxon>Pezizomycotina</taxon>
        <taxon>Sordariomycetes</taxon>
        <taxon>Hypocreomycetidae</taxon>
        <taxon>Hypocreales</taxon>
        <taxon>Stachybotryaceae</taxon>
        <taxon>Stachybotrys</taxon>
    </lineage>
</organism>
<name>A0A084QM87_STAC4</name>
<protein>
    <recommendedName>
        <fullName evidence="4">FAS1 domain-containing protein</fullName>
    </recommendedName>
</protein>
<keyword evidence="2" id="KW-0812">Transmembrane</keyword>
<dbReference type="SMART" id="SM00554">
    <property type="entry name" value="FAS1"/>
    <property type="match status" value="2"/>
</dbReference>
<dbReference type="PROSITE" id="PS50213">
    <property type="entry name" value="FAS1"/>
    <property type="match status" value="2"/>
</dbReference>
<gene>
    <name evidence="5" type="ORF">S40285_03097</name>
</gene>
<dbReference type="GO" id="GO:0016236">
    <property type="term" value="P:macroautophagy"/>
    <property type="evidence" value="ECO:0007669"/>
    <property type="project" value="TreeGrafter"/>
</dbReference>
<dbReference type="PANTHER" id="PTHR10900:SF77">
    <property type="entry name" value="FI19380P1"/>
    <property type="match status" value="1"/>
</dbReference>
<dbReference type="AlphaFoldDB" id="A0A084QM87"/>
<reference evidence="5 6" key="1">
    <citation type="journal article" date="2014" name="BMC Genomics">
        <title>Comparative genome sequencing reveals chemotype-specific gene clusters in the toxigenic black mold Stachybotrys.</title>
        <authorList>
            <person name="Semeiks J."/>
            <person name="Borek D."/>
            <person name="Otwinowski Z."/>
            <person name="Grishin N.V."/>
        </authorList>
    </citation>
    <scope>NUCLEOTIDE SEQUENCE [LARGE SCALE GENOMIC DNA]</scope>
    <source>
        <strain evidence="5 6">IBT 40285</strain>
    </source>
</reference>
<dbReference type="OrthoDB" id="286301at2759"/>
<proteinExistence type="predicted"/>
<dbReference type="InterPro" id="IPR050904">
    <property type="entry name" value="Adhesion/Biosynth-related"/>
</dbReference>
<evidence type="ECO:0000313" key="5">
    <source>
        <dbReference type="EMBL" id="KFA65072.1"/>
    </source>
</evidence>
<keyword evidence="3" id="KW-0732">Signal</keyword>
<dbReference type="SUPFAM" id="SSF82153">
    <property type="entry name" value="FAS1 domain"/>
    <property type="match status" value="2"/>
</dbReference>
<feature type="signal peptide" evidence="3">
    <location>
        <begin position="1"/>
        <end position="17"/>
    </location>
</feature>
<keyword evidence="2" id="KW-1133">Transmembrane helix</keyword>
<dbReference type="HOGENOM" id="CLU_031281_2_3_1"/>
<dbReference type="GO" id="GO:0000329">
    <property type="term" value="C:fungal-type vacuole membrane"/>
    <property type="evidence" value="ECO:0007669"/>
    <property type="project" value="TreeGrafter"/>
</dbReference>
<evidence type="ECO:0000256" key="2">
    <source>
        <dbReference type="SAM" id="Phobius"/>
    </source>
</evidence>
<evidence type="ECO:0000256" key="1">
    <source>
        <dbReference type="SAM" id="MobiDB-lite"/>
    </source>
</evidence>
<dbReference type="Gene3D" id="2.30.180.10">
    <property type="entry name" value="FAS1 domain"/>
    <property type="match status" value="2"/>
</dbReference>
<dbReference type="EMBL" id="KL660620">
    <property type="protein sequence ID" value="KFA65072.1"/>
    <property type="molecule type" value="Genomic_DNA"/>
</dbReference>
<dbReference type="STRING" id="1283841.A0A084QM87"/>
<feature type="domain" description="FAS1" evidence="4">
    <location>
        <begin position="172"/>
        <end position="299"/>
    </location>
</feature>
<accession>A0A084QM87</accession>
<dbReference type="OMA" id="DIMFNGG"/>
<evidence type="ECO:0000256" key="3">
    <source>
        <dbReference type="SAM" id="SignalP"/>
    </source>
</evidence>
<dbReference type="PANTHER" id="PTHR10900">
    <property type="entry name" value="PERIOSTIN-RELATED"/>
    <property type="match status" value="1"/>
</dbReference>
<sequence length="383" mass="39254">MKTRCLVPLALAGWAVAQEGGDMTSLTDALAGRNDTLSLLGTLLATQPDLVETLGGLSNITLLAPSNDAITEFLGDMEVSDLDPNDVAALLTYHVLNGTYYASDIPEEAVFVPTLLTDDDYSTVTGGQVVEAMAEDDSVYFTSALRVRSTVEEANLNFTGGVIHIIDHVLNVPQNIVDTAVAAELSALVGAVQTADLGETLLGLEDITVFAPNNAAFQEIASLTGNLSTEVLGSILRYHVIAGTIAYSSTLGNTSVETVGGNNVNITVTDGGVYVNEARVLIADVLIANGVVHVIDSVLNPDSMDSSPDDTDPAFPGASSASDVPFTSDVPTPTEAPTGLATASEAQTTIASSVSEEAAVPMATGAIALGALFGGAAILVNGL</sequence>
<dbReference type="Proteomes" id="UP000028524">
    <property type="component" value="Unassembled WGS sequence"/>
</dbReference>
<evidence type="ECO:0000313" key="6">
    <source>
        <dbReference type="Proteomes" id="UP000028524"/>
    </source>
</evidence>
<feature type="chain" id="PRO_5001779461" description="FAS1 domain-containing protein" evidence="3">
    <location>
        <begin position="18"/>
        <end position="383"/>
    </location>
</feature>
<dbReference type="Pfam" id="PF02469">
    <property type="entry name" value="Fasciclin"/>
    <property type="match status" value="2"/>
</dbReference>
<feature type="region of interest" description="Disordered" evidence="1">
    <location>
        <begin position="303"/>
        <end position="348"/>
    </location>
</feature>
<keyword evidence="2" id="KW-0472">Membrane</keyword>
<feature type="domain" description="FAS1" evidence="4">
    <location>
        <begin position="23"/>
        <end position="170"/>
    </location>
</feature>
<feature type="transmembrane region" description="Helical" evidence="2">
    <location>
        <begin position="358"/>
        <end position="380"/>
    </location>
</feature>